<gene>
    <name evidence="9" type="ORF">SAMN02745977_01623</name>
</gene>
<evidence type="ECO:0000259" key="8">
    <source>
        <dbReference type="PROSITE" id="PS50095"/>
    </source>
</evidence>
<evidence type="ECO:0000256" key="2">
    <source>
        <dbReference type="ARBA" id="ARBA00010602"/>
    </source>
</evidence>
<keyword evidence="5 6" id="KW-0175">Coiled coil</keyword>
<dbReference type="PANTHER" id="PTHR32347:SF29">
    <property type="entry name" value="UPF0194 MEMBRANE PROTEIN YBHG"/>
    <property type="match status" value="1"/>
</dbReference>
<dbReference type="Gene3D" id="1.10.287.470">
    <property type="entry name" value="Helix hairpin bin"/>
    <property type="match status" value="1"/>
</dbReference>
<dbReference type="OrthoDB" id="9813967at2"/>
<protein>
    <submittedName>
        <fullName evidence="9">HlyD family secretion protein</fullName>
    </submittedName>
</protein>
<keyword evidence="7" id="KW-1133">Transmembrane helix</keyword>
<evidence type="ECO:0000313" key="10">
    <source>
        <dbReference type="Proteomes" id="UP000199531"/>
    </source>
</evidence>
<dbReference type="EMBL" id="FOCW01000003">
    <property type="protein sequence ID" value="SEN60444.1"/>
    <property type="molecule type" value="Genomic_DNA"/>
</dbReference>
<dbReference type="InterPro" id="IPR001024">
    <property type="entry name" value="PLAT/LH2_dom"/>
</dbReference>
<dbReference type="Gene3D" id="2.40.50.100">
    <property type="match status" value="1"/>
</dbReference>
<dbReference type="SUPFAM" id="SSF111369">
    <property type="entry name" value="HlyD-like secretion proteins"/>
    <property type="match status" value="2"/>
</dbReference>
<evidence type="ECO:0000313" key="9">
    <source>
        <dbReference type="EMBL" id="SEN60444.1"/>
    </source>
</evidence>
<proteinExistence type="inferred from homology"/>
<name>A0A1H8HWT5_9BURK</name>
<accession>A0A1H8HWT5</accession>
<dbReference type="Pfam" id="PF25954">
    <property type="entry name" value="Beta-barrel_RND_2"/>
    <property type="match status" value="1"/>
</dbReference>
<evidence type="ECO:0000256" key="5">
    <source>
        <dbReference type="ARBA" id="ARBA00023054"/>
    </source>
</evidence>
<reference evidence="9 10" key="1">
    <citation type="submission" date="2016-10" db="EMBL/GenBank/DDBJ databases">
        <authorList>
            <person name="de Groot N.N."/>
        </authorList>
    </citation>
    <scope>NUCLEOTIDE SEQUENCE [LARGE SCALE GENOMIC DNA]</scope>
    <source>
        <strain evidence="9 10">DSM 15123</strain>
    </source>
</reference>
<keyword evidence="10" id="KW-1185">Reference proteome</keyword>
<feature type="coiled-coil region" evidence="6">
    <location>
        <begin position="116"/>
        <end position="217"/>
    </location>
</feature>
<comment type="subcellular location">
    <subcellularLocation>
        <location evidence="1">Periplasm</location>
    </subcellularLocation>
</comment>
<evidence type="ECO:0000256" key="4">
    <source>
        <dbReference type="ARBA" id="ARBA00022764"/>
    </source>
</evidence>
<organism evidence="9 10">
    <name type="scientific">Brachymonas denitrificans DSM 15123</name>
    <dbReference type="NCBI Taxonomy" id="1121117"/>
    <lineage>
        <taxon>Bacteria</taxon>
        <taxon>Pseudomonadati</taxon>
        <taxon>Pseudomonadota</taxon>
        <taxon>Betaproteobacteria</taxon>
        <taxon>Burkholderiales</taxon>
        <taxon>Comamonadaceae</taxon>
        <taxon>Brachymonas</taxon>
    </lineage>
</organism>
<keyword evidence="7" id="KW-0472">Membrane</keyword>
<keyword evidence="3" id="KW-0732">Signal</keyword>
<dbReference type="PANTHER" id="PTHR32347">
    <property type="entry name" value="EFFLUX SYSTEM COMPONENT YKNX-RELATED"/>
    <property type="match status" value="1"/>
</dbReference>
<dbReference type="Gene3D" id="2.40.30.170">
    <property type="match status" value="1"/>
</dbReference>
<keyword evidence="4" id="KW-0574">Periplasm</keyword>
<evidence type="ECO:0000256" key="6">
    <source>
        <dbReference type="SAM" id="Coils"/>
    </source>
</evidence>
<dbReference type="PROSITE" id="PS50095">
    <property type="entry name" value="PLAT"/>
    <property type="match status" value="1"/>
</dbReference>
<evidence type="ECO:0000256" key="7">
    <source>
        <dbReference type="SAM" id="Phobius"/>
    </source>
</evidence>
<feature type="domain" description="PLAT" evidence="8">
    <location>
        <begin position="309"/>
        <end position="347"/>
    </location>
</feature>
<dbReference type="AlphaFoldDB" id="A0A1H8HWT5"/>
<dbReference type="STRING" id="1121117.SAMN02745977_01623"/>
<dbReference type="Pfam" id="PF25881">
    <property type="entry name" value="HH_YBHG"/>
    <property type="match status" value="1"/>
</dbReference>
<dbReference type="InterPro" id="IPR058792">
    <property type="entry name" value="Beta-barrel_RND_2"/>
</dbReference>
<keyword evidence="7" id="KW-0812">Transmembrane</keyword>
<dbReference type="InterPro" id="IPR050465">
    <property type="entry name" value="UPF0194_transport"/>
</dbReference>
<evidence type="ECO:0000256" key="1">
    <source>
        <dbReference type="ARBA" id="ARBA00004418"/>
    </source>
</evidence>
<comment type="similarity">
    <text evidence="2">Belongs to the UPF0194 family.</text>
</comment>
<evidence type="ECO:0000256" key="3">
    <source>
        <dbReference type="ARBA" id="ARBA00022729"/>
    </source>
</evidence>
<dbReference type="Proteomes" id="UP000199531">
    <property type="component" value="Unassembled WGS sequence"/>
</dbReference>
<dbReference type="RefSeq" id="WP_091816414.1">
    <property type="nucleotide sequence ID" value="NZ_FOCW01000003.1"/>
</dbReference>
<feature type="transmembrane region" description="Helical" evidence="7">
    <location>
        <begin position="9"/>
        <end position="28"/>
    </location>
</feature>
<sequence length="347" mass="37441">MERTASKKTLLMVAALVLAVVAGGFWYFKSRSQGDAQNTLVLQGNVDMRQVSLAFNGSGRIASLPVHEGERVQQGQLLGELDSTTLALQVKQSEAQLAAREQLVRKLKAGARPQELAQANANIRAADIEVDLASKQLRRMQQSNAGSAGEAVSRNEIDAARARLEMAQARRESARQAGSLLRAGARTEDIAEASAQTDAARAQLDLLRRNLEDTQLLAPSSGVIRSRLQEVGDLTTPQKPVYALALNDAKWVRVYVPEPALGRVREGMAAQIRIDSAPQQPLVGRVGYIASVAEFTPKTVQTEELRSALVYEVRVHAQDPQDQLRLGMPATVTIDLAGAPRVAASGQ</sequence>
<dbReference type="InterPro" id="IPR059052">
    <property type="entry name" value="HH_YbhG-like"/>
</dbReference>
<dbReference type="GO" id="GO:0030313">
    <property type="term" value="C:cell envelope"/>
    <property type="evidence" value="ECO:0007669"/>
    <property type="project" value="UniProtKB-SubCell"/>
</dbReference>